<dbReference type="EMBL" id="JANUAE010000004">
    <property type="protein sequence ID" value="MCS3709919.1"/>
    <property type="molecule type" value="Genomic_DNA"/>
</dbReference>
<protein>
    <recommendedName>
        <fullName evidence="1">DUF6915 domain-containing protein</fullName>
    </recommendedName>
</protein>
<evidence type="ECO:0000313" key="2">
    <source>
        <dbReference type="EMBL" id="MCS3709919.1"/>
    </source>
</evidence>
<accession>A0A9X2TJ13</accession>
<dbReference type="InterPro" id="IPR054061">
    <property type="entry name" value="DUF6915"/>
</dbReference>
<feature type="domain" description="DUF6915" evidence="1">
    <location>
        <begin position="2"/>
        <end position="107"/>
    </location>
</feature>
<gene>
    <name evidence="2" type="ORF">GGP61_001523</name>
</gene>
<evidence type="ECO:0000259" key="1">
    <source>
        <dbReference type="Pfam" id="PF21866"/>
    </source>
</evidence>
<sequence>MSHPWEHAKITARKFGGQPEEHLPVHNWFDRSKAGLANHRHRAALHHSEGVFWAEEHFGETITVTRDDGSKKEVPTRRIAEDHVAQDLGHIPSLKDWLESLESQRWMRASAGHYEGDAEERPETFFAEKENGDIVPVKCTRSEARAEGFLSPDEVAGRYNSAR</sequence>
<organism evidence="2 3">
    <name type="scientific">Salinibacter ruber</name>
    <dbReference type="NCBI Taxonomy" id="146919"/>
    <lineage>
        <taxon>Bacteria</taxon>
        <taxon>Pseudomonadati</taxon>
        <taxon>Rhodothermota</taxon>
        <taxon>Rhodothermia</taxon>
        <taxon>Rhodothermales</taxon>
        <taxon>Salinibacteraceae</taxon>
        <taxon>Salinibacter</taxon>
    </lineage>
</organism>
<evidence type="ECO:0000313" key="3">
    <source>
        <dbReference type="Proteomes" id="UP001155057"/>
    </source>
</evidence>
<dbReference type="Pfam" id="PF21866">
    <property type="entry name" value="DUF6915"/>
    <property type="match status" value="1"/>
</dbReference>
<comment type="caution">
    <text evidence="2">The sequence shown here is derived from an EMBL/GenBank/DDBJ whole genome shotgun (WGS) entry which is preliminary data.</text>
</comment>
<proteinExistence type="predicted"/>
<name>A0A9X2TJ13_9BACT</name>
<reference evidence="2" key="1">
    <citation type="submission" date="2022-08" db="EMBL/GenBank/DDBJ databases">
        <title>Genomic Encyclopedia of Type Strains, Phase V (KMG-V): Genome sequencing to study the core and pangenomes of soil and plant-associated prokaryotes.</title>
        <authorList>
            <person name="Whitman W."/>
        </authorList>
    </citation>
    <scope>NUCLEOTIDE SEQUENCE</scope>
    <source>
        <strain evidence="2">SP3049</strain>
    </source>
</reference>
<dbReference type="RefSeq" id="WP_259123887.1">
    <property type="nucleotide sequence ID" value="NZ_JANTZO010000005.1"/>
</dbReference>
<dbReference type="AlphaFoldDB" id="A0A9X2TJ13"/>
<dbReference type="Proteomes" id="UP001155057">
    <property type="component" value="Unassembled WGS sequence"/>
</dbReference>